<evidence type="ECO:0000313" key="1">
    <source>
        <dbReference type="EMBL" id="CAG9606951.1"/>
    </source>
</evidence>
<protein>
    <submittedName>
        <fullName evidence="1">Uncharacterized protein</fullName>
    </submittedName>
</protein>
<organism evidence="1 2">
    <name type="scientific">Pseudoneobacillus rhizosphaerae</name>
    <dbReference type="NCBI Taxonomy" id="2880968"/>
    <lineage>
        <taxon>Bacteria</taxon>
        <taxon>Bacillati</taxon>
        <taxon>Bacillota</taxon>
        <taxon>Bacilli</taxon>
        <taxon>Bacillales</taxon>
        <taxon>Bacillaceae</taxon>
        <taxon>Pseudoneobacillus</taxon>
    </lineage>
</organism>
<accession>A0A9C7G6H7</accession>
<evidence type="ECO:0000313" key="2">
    <source>
        <dbReference type="Proteomes" id="UP000789845"/>
    </source>
</evidence>
<dbReference type="RefSeq" id="WP_230495226.1">
    <property type="nucleotide sequence ID" value="NZ_CAKJTG010000003.1"/>
</dbReference>
<reference evidence="1" key="1">
    <citation type="submission" date="2021-10" db="EMBL/GenBank/DDBJ databases">
        <authorList>
            <person name="Criscuolo A."/>
        </authorList>
    </citation>
    <scope>NUCLEOTIDE SEQUENCE</scope>
    <source>
        <strain evidence="1">CIP111885</strain>
    </source>
</reference>
<keyword evidence="2" id="KW-1185">Reference proteome</keyword>
<dbReference type="InterPro" id="IPR007612">
    <property type="entry name" value="LOR"/>
</dbReference>
<proteinExistence type="predicted"/>
<sequence>MDKVVYFKDNFFSAGRTEIYNEAKEKVGELDLKSMFSAGVEIVDLNGSVKVSGKFPFFGVKWRIYDGQEQEIGALKQKLSFFSKKYEYEANERGTYFIKSEAFSKQYDIYENDTSIVAKFEKISGFFASPAFQLTNHSKQLSTEELIAVVMGVNAIQRRNNSNSSATT</sequence>
<dbReference type="AlphaFoldDB" id="A0A9C7G6H7"/>
<comment type="caution">
    <text evidence="1">The sequence shown here is derived from an EMBL/GenBank/DDBJ whole genome shotgun (WGS) entry which is preliminary data.</text>
</comment>
<gene>
    <name evidence="1" type="ORF">NEOCIP111885_00639</name>
</gene>
<dbReference type="Pfam" id="PF04525">
    <property type="entry name" value="LOR"/>
    <property type="match status" value="1"/>
</dbReference>
<dbReference type="EMBL" id="CAKJTG010000003">
    <property type="protein sequence ID" value="CAG9606951.1"/>
    <property type="molecule type" value="Genomic_DNA"/>
</dbReference>
<name>A0A9C7G6H7_9BACI</name>
<dbReference type="Proteomes" id="UP000789845">
    <property type="component" value="Unassembled WGS sequence"/>
</dbReference>